<dbReference type="Proteomes" id="UP000708208">
    <property type="component" value="Unassembled WGS sequence"/>
</dbReference>
<gene>
    <name evidence="14" type="ORF">AFUS01_LOCUS21174</name>
</gene>
<proteinExistence type="inferred from homology"/>
<accession>A0A8J2NZL8</accession>
<evidence type="ECO:0000256" key="12">
    <source>
        <dbReference type="RuleBase" id="RU000679"/>
    </source>
</evidence>
<dbReference type="GO" id="GO:0015280">
    <property type="term" value="F:ligand-gated sodium channel activity"/>
    <property type="evidence" value="ECO:0007669"/>
    <property type="project" value="TreeGrafter"/>
</dbReference>
<keyword evidence="5 12" id="KW-0812">Transmembrane</keyword>
<comment type="similarity">
    <text evidence="2 12">Belongs to the amiloride-sensitive sodium channel (TC 1.A.6) family.</text>
</comment>
<comment type="caution">
    <text evidence="14">The sequence shown here is derived from an EMBL/GenBank/DDBJ whole genome shotgun (WGS) entry which is preliminary data.</text>
</comment>
<keyword evidence="9 13" id="KW-0472">Membrane</keyword>
<dbReference type="OrthoDB" id="6021021at2759"/>
<feature type="transmembrane region" description="Helical" evidence="13">
    <location>
        <begin position="594"/>
        <end position="615"/>
    </location>
</feature>
<dbReference type="AlphaFoldDB" id="A0A8J2NZL8"/>
<keyword evidence="6 13" id="KW-1133">Transmembrane helix</keyword>
<evidence type="ECO:0000256" key="7">
    <source>
        <dbReference type="ARBA" id="ARBA00023053"/>
    </source>
</evidence>
<evidence type="ECO:0000313" key="15">
    <source>
        <dbReference type="Proteomes" id="UP000708208"/>
    </source>
</evidence>
<evidence type="ECO:0000256" key="4">
    <source>
        <dbReference type="ARBA" id="ARBA00022461"/>
    </source>
</evidence>
<evidence type="ECO:0000256" key="9">
    <source>
        <dbReference type="ARBA" id="ARBA00023136"/>
    </source>
</evidence>
<name>A0A8J2NZL8_9HEXA</name>
<evidence type="ECO:0000256" key="1">
    <source>
        <dbReference type="ARBA" id="ARBA00004141"/>
    </source>
</evidence>
<keyword evidence="3 12" id="KW-0813">Transport</keyword>
<organism evidence="14 15">
    <name type="scientific">Allacma fusca</name>
    <dbReference type="NCBI Taxonomy" id="39272"/>
    <lineage>
        <taxon>Eukaryota</taxon>
        <taxon>Metazoa</taxon>
        <taxon>Ecdysozoa</taxon>
        <taxon>Arthropoda</taxon>
        <taxon>Hexapoda</taxon>
        <taxon>Collembola</taxon>
        <taxon>Symphypleona</taxon>
        <taxon>Sminthuridae</taxon>
        <taxon>Allacma</taxon>
    </lineage>
</organism>
<evidence type="ECO:0000256" key="2">
    <source>
        <dbReference type="ARBA" id="ARBA00007193"/>
    </source>
</evidence>
<dbReference type="InterPro" id="IPR001873">
    <property type="entry name" value="ENaC"/>
</dbReference>
<evidence type="ECO:0000313" key="14">
    <source>
        <dbReference type="EMBL" id="CAG7732678.1"/>
    </source>
</evidence>
<sequence>MNPGHGCTGMFPKQYCFGKRPCACPINPNPIYGGCTSCLTYSSIPTECPCPGAPACYKYPACPPANEFINRGVGCNCPPKLGGLLRCKYPPPKIHYLQTYAGLPPPSYLVPGYLNQGSDANFKTRWLPVTWGDLLGCANKFHMKGLKLKEHLLIYKPCVDVCDCCRNNLNCGERLRIISNGKRVYGAGDAVLRCQAMRNCMNGRDAANISLVGEDRKHAIKNIYYLDHVCSSTKSFSKRFNYSLAKGSVNLPFVELNNLSSTDEFGERADVKEFLNKASQPCSDMLELCIWNEGTNFCKDLFKPIETDFGKCCTFNMVPPTLLDTLKNDTRDDPEDVEEWAKWHVAKDGLFLWKEYGFKFPRRQMRAGKSFGLSFLIDPNMDEYFCTTSDSTGFRMVAHLPIEFPQVVDFGIAIKPRSEVFIGIRPEIVMSEESIAGFPLEKRECYFPGEYQLQYYNYYTISNCINECIANETYKQCDCVSYYMPRDDTRDLCGPNEFSCTRTVKSHFSSEGGKTTSCSHCLPACTEIHYILEVTETPLQNEEDLWIDEWQDRAPWIGHNVSIVHVYFCQESAYARLRKELYGVTDLIANTGGLMGLCLGFSGLSFVEIIYFLTLRAWCNKRNHKPILARAVGKIQQAIVYWGSSKQANRQHILPVTDASLGLNSNFYSWEISPKMSNGTVVQVPSSRYMNWTEPVSRREQRDSYPPISKHNELVNSLQQINNFANMELSQYSKNNFWSVD</sequence>
<keyword evidence="7" id="KW-0915">Sodium</keyword>
<evidence type="ECO:0000256" key="6">
    <source>
        <dbReference type="ARBA" id="ARBA00022989"/>
    </source>
</evidence>
<dbReference type="PANTHER" id="PTHR11690:SF288">
    <property type="entry name" value="AMILORIDE-SENSITIVE NA+ CHANNEL-RELATED"/>
    <property type="match status" value="1"/>
</dbReference>
<keyword evidence="4 12" id="KW-0894">Sodium channel</keyword>
<keyword evidence="8 12" id="KW-0406">Ion transport</keyword>
<dbReference type="GO" id="GO:0005886">
    <property type="term" value="C:plasma membrane"/>
    <property type="evidence" value="ECO:0007669"/>
    <property type="project" value="TreeGrafter"/>
</dbReference>
<evidence type="ECO:0000256" key="8">
    <source>
        <dbReference type="ARBA" id="ARBA00023065"/>
    </source>
</evidence>
<evidence type="ECO:0000256" key="5">
    <source>
        <dbReference type="ARBA" id="ARBA00022692"/>
    </source>
</evidence>
<dbReference type="EMBL" id="CAJVCH010235644">
    <property type="protein sequence ID" value="CAG7732678.1"/>
    <property type="molecule type" value="Genomic_DNA"/>
</dbReference>
<dbReference type="PANTHER" id="PTHR11690">
    <property type="entry name" value="AMILORIDE-SENSITIVE SODIUM CHANNEL-RELATED"/>
    <property type="match status" value="1"/>
</dbReference>
<evidence type="ECO:0000256" key="3">
    <source>
        <dbReference type="ARBA" id="ARBA00022448"/>
    </source>
</evidence>
<keyword evidence="11 12" id="KW-0407">Ion channel</keyword>
<keyword evidence="15" id="KW-1185">Reference proteome</keyword>
<reference evidence="14" key="1">
    <citation type="submission" date="2021-06" db="EMBL/GenBank/DDBJ databases">
        <authorList>
            <person name="Hodson N. C."/>
            <person name="Mongue J. A."/>
            <person name="Jaron S. K."/>
        </authorList>
    </citation>
    <scope>NUCLEOTIDE SEQUENCE</scope>
</reference>
<evidence type="ECO:0000256" key="13">
    <source>
        <dbReference type="SAM" id="Phobius"/>
    </source>
</evidence>
<evidence type="ECO:0008006" key="16">
    <source>
        <dbReference type="Google" id="ProtNLM"/>
    </source>
</evidence>
<protein>
    <recommendedName>
        <fullName evidence="16">Pickpocket protein 28</fullName>
    </recommendedName>
</protein>
<keyword evidence="10 12" id="KW-0739">Sodium transport</keyword>
<comment type="subcellular location">
    <subcellularLocation>
        <location evidence="1">Membrane</location>
        <topology evidence="1">Multi-pass membrane protein</topology>
    </subcellularLocation>
</comment>
<evidence type="ECO:0000256" key="11">
    <source>
        <dbReference type="ARBA" id="ARBA00023303"/>
    </source>
</evidence>
<dbReference type="Pfam" id="PF00858">
    <property type="entry name" value="ASC"/>
    <property type="match status" value="1"/>
</dbReference>
<evidence type="ECO:0000256" key="10">
    <source>
        <dbReference type="ARBA" id="ARBA00023201"/>
    </source>
</evidence>